<dbReference type="OrthoDB" id="7786253at2759"/>
<dbReference type="EC" id="1.1.2.4" evidence="9"/>
<keyword evidence="5" id="KW-0274">FAD</keyword>
<dbReference type="Pfam" id="PF01565">
    <property type="entry name" value="FAD_binding_4"/>
    <property type="match status" value="1"/>
</dbReference>
<evidence type="ECO:0000256" key="12">
    <source>
        <dbReference type="SAM" id="MobiDB-lite"/>
    </source>
</evidence>
<dbReference type="RefSeq" id="XP_458843.2">
    <property type="nucleotide sequence ID" value="XM_458843.1"/>
</dbReference>
<dbReference type="STRING" id="284592.Q6BSH7"/>
<comment type="subcellular location">
    <subcellularLocation>
        <location evidence="2">Mitochondrion</location>
    </subcellularLocation>
</comment>
<keyword evidence="8" id="KW-0496">Mitochondrion</keyword>
<dbReference type="FunFam" id="1.10.45.10:FF:000001">
    <property type="entry name" value="D-lactate dehydrogenase mitochondrial"/>
    <property type="match status" value="1"/>
</dbReference>
<dbReference type="PROSITE" id="PS51387">
    <property type="entry name" value="FAD_PCMH"/>
    <property type="match status" value="1"/>
</dbReference>
<feature type="domain" description="FAD-binding PCMH-type" evidence="13">
    <location>
        <begin position="144"/>
        <end position="327"/>
    </location>
</feature>
<dbReference type="EMBL" id="CR382136">
    <property type="protein sequence ID" value="CAG86994.2"/>
    <property type="molecule type" value="Genomic_DNA"/>
</dbReference>
<evidence type="ECO:0000256" key="5">
    <source>
        <dbReference type="ARBA" id="ARBA00022827"/>
    </source>
</evidence>
<dbReference type="GeneID" id="2901460"/>
<evidence type="ECO:0000256" key="4">
    <source>
        <dbReference type="ARBA" id="ARBA00022630"/>
    </source>
</evidence>
<evidence type="ECO:0000256" key="2">
    <source>
        <dbReference type="ARBA" id="ARBA00004173"/>
    </source>
</evidence>
<dbReference type="FunFam" id="3.30.70.2740:FF:000001">
    <property type="entry name" value="D-lactate dehydrogenase mitochondrial"/>
    <property type="match status" value="1"/>
</dbReference>
<dbReference type="Gene3D" id="1.10.45.10">
    <property type="entry name" value="Vanillyl-alcohol Oxidase, Chain A, domain 4"/>
    <property type="match status" value="1"/>
</dbReference>
<comment type="catalytic activity">
    <reaction evidence="10">
        <text>(R)-lactate + 2 Fe(III)-[cytochrome c] = 2 Fe(II)-[cytochrome c] + pyruvate + 2 H(+)</text>
        <dbReference type="Rhea" id="RHEA:13521"/>
        <dbReference type="Rhea" id="RHEA-COMP:10350"/>
        <dbReference type="Rhea" id="RHEA-COMP:14399"/>
        <dbReference type="ChEBI" id="CHEBI:15361"/>
        <dbReference type="ChEBI" id="CHEBI:15378"/>
        <dbReference type="ChEBI" id="CHEBI:16004"/>
        <dbReference type="ChEBI" id="CHEBI:29033"/>
        <dbReference type="ChEBI" id="CHEBI:29034"/>
        <dbReference type="EC" id="1.1.2.4"/>
    </reaction>
</comment>
<keyword evidence="6" id="KW-0809">Transit peptide</keyword>
<keyword evidence="7" id="KW-0560">Oxidoreductase</keyword>
<protein>
    <recommendedName>
        <fullName evidence="9">D-lactate dehydrogenase (cytochrome)</fullName>
        <ecNumber evidence="9">1.1.2.4</ecNumber>
    </recommendedName>
    <alternativeName>
        <fullName evidence="11">D-lactate ferricytochrome C oxidoreductase</fullName>
    </alternativeName>
</protein>
<dbReference type="GO" id="GO:1903457">
    <property type="term" value="P:lactate catabolic process"/>
    <property type="evidence" value="ECO:0007669"/>
    <property type="project" value="TreeGrafter"/>
</dbReference>
<sequence>MVFTTKAFRNCTSLPLRLHSKSTLRCNTRLYSSARTNSEVSSIVKYVGGALLFGSGISMGIYWNGTKSSKETLNSDNSASNSTDNSTSPLENVSPVQYATEADFQKAIEEIKKIVGEDNITTDVDVILSHSDSFFSTHHPPNPTEQKPQVVIYPGSTEDVSEIVKIMHKYRVPIVASSGLTSLEGHTMHTRGPISVSLSFDRMDNVIEVHPVDLDAVVQPGVGWQELDEYLQGDSSTEHLMLGPDPGIGARIGGMVGSSCSGTNAYQYGTMKENVVNLTVVLADGTIIKTKQRPRKSSAGYDMTRLFIGSEGTLGIITEITVKLHVRPKLELVSVATFPTIADAASTASAIIKSGLQMNAIELLNPTMVSFVNNYGGVTDENDEPKKFLEKPTLLFKVGGPSKTAIDEQLELIEAISKDNHLIKLENSHNEEENAVLWSSRRNGLWSTVQYGSEILEDKNDVQIWTTDFAVPISHLANVIAETNDDLNNSGFQDKFSVLGHVGDGNCHFLIVYNTKDYKRVSEAVDRMVFRALKYEGTCTGEHGVGVGKRKYLNTELGTTTVDLMRHLKLSMDPRRILNPDKIFKLDPTDTLDEQLEHGDIKAVGAPCCSS</sequence>
<gene>
    <name evidence="14" type="ordered locus">DEHA2D08734g</name>
</gene>
<dbReference type="InterPro" id="IPR036318">
    <property type="entry name" value="FAD-bd_PCMH-like_sf"/>
</dbReference>
<dbReference type="GO" id="GO:0005739">
    <property type="term" value="C:mitochondrion"/>
    <property type="evidence" value="ECO:0007669"/>
    <property type="project" value="UniProtKB-SubCell"/>
</dbReference>
<dbReference type="Gene3D" id="3.30.70.2740">
    <property type="match status" value="1"/>
</dbReference>
<proteinExistence type="inferred from homology"/>
<evidence type="ECO:0000256" key="7">
    <source>
        <dbReference type="ARBA" id="ARBA00023002"/>
    </source>
</evidence>
<reference evidence="14 15" key="1">
    <citation type="journal article" date="2004" name="Nature">
        <title>Genome evolution in yeasts.</title>
        <authorList>
            <consortium name="Genolevures"/>
            <person name="Dujon B."/>
            <person name="Sherman D."/>
            <person name="Fischer G."/>
            <person name="Durrens P."/>
            <person name="Casaregola S."/>
            <person name="Lafontaine I."/>
            <person name="de Montigny J."/>
            <person name="Marck C."/>
            <person name="Neuveglise C."/>
            <person name="Talla E."/>
            <person name="Goffard N."/>
            <person name="Frangeul L."/>
            <person name="Aigle M."/>
            <person name="Anthouard V."/>
            <person name="Babour A."/>
            <person name="Barbe V."/>
            <person name="Barnay S."/>
            <person name="Blanchin S."/>
            <person name="Beckerich J.M."/>
            <person name="Beyne E."/>
            <person name="Bleykasten C."/>
            <person name="Boisrame A."/>
            <person name="Boyer J."/>
            <person name="Cattolico L."/>
            <person name="Confanioleri F."/>
            <person name="de Daruvar A."/>
            <person name="Despons L."/>
            <person name="Fabre E."/>
            <person name="Fairhead C."/>
            <person name="Ferry-Dumazet H."/>
            <person name="Groppi A."/>
            <person name="Hantraye F."/>
            <person name="Hennequin C."/>
            <person name="Jauniaux N."/>
            <person name="Joyet P."/>
            <person name="Kachouri R."/>
            <person name="Kerrest A."/>
            <person name="Koszul R."/>
            <person name="Lemaire M."/>
            <person name="Lesur I."/>
            <person name="Ma L."/>
            <person name="Muller H."/>
            <person name="Nicaud J.M."/>
            <person name="Nikolski M."/>
            <person name="Oztas S."/>
            <person name="Ozier-Kalogeropoulos O."/>
            <person name="Pellenz S."/>
            <person name="Potier S."/>
            <person name="Richard G.F."/>
            <person name="Straub M.L."/>
            <person name="Suleau A."/>
            <person name="Swennene D."/>
            <person name="Tekaia F."/>
            <person name="Wesolowski-Louvel M."/>
            <person name="Westhof E."/>
            <person name="Wirth B."/>
            <person name="Zeniou-Meyer M."/>
            <person name="Zivanovic I."/>
            <person name="Bolotin-Fukuhara M."/>
            <person name="Thierry A."/>
            <person name="Bouchier C."/>
            <person name="Caudron B."/>
            <person name="Scarpelli C."/>
            <person name="Gaillardin C."/>
            <person name="Weissenbach J."/>
            <person name="Wincker P."/>
            <person name="Souciet J.L."/>
        </authorList>
    </citation>
    <scope>NUCLEOTIDE SEQUENCE [LARGE SCALE GENOMIC DNA]</scope>
    <source>
        <strain evidence="15">ATCC 36239 / CBS 767 / BCRC 21394 / JCM 1990 / NBRC 0083 / IGC 2968</strain>
    </source>
</reference>
<dbReference type="OMA" id="GQGFEWA"/>
<evidence type="ECO:0000313" key="14">
    <source>
        <dbReference type="EMBL" id="CAG86994.2"/>
    </source>
</evidence>
<evidence type="ECO:0000256" key="11">
    <source>
        <dbReference type="ARBA" id="ARBA00083446"/>
    </source>
</evidence>
<comment type="similarity">
    <text evidence="3">Belongs to the FAD-binding oxidoreductase/transferase type 4 family.</text>
</comment>
<evidence type="ECO:0000256" key="9">
    <source>
        <dbReference type="ARBA" id="ARBA00038897"/>
    </source>
</evidence>
<keyword evidence="15" id="KW-1185">Reference proteome</keyword>
<organism evidence="14 15">
    <name type="scientific">Debaryomyces hansenii (strain ATCC 36239 / CBS 767 / BCRC 21394 / JCM 1990 / NBRC 0083 / IGC 2968)</name>
    <name type="common">Yeast</name>
    <name type="synonym">Torulaspora hansenii</name>
    <dbReference type="NCBI Taxonomy" id="284592"/>
    <lineage>
        <taxon>Eukaryota</taxon>
        <taxon>Fungi</taxon>
        <taxon>Dikarya</taxon>
        <taxon>Ascomycota</taxon>
        <taxon>Saccharomycotina</taxon>
        <taxon>Pichiomycetes</taxon>
        <taxon>Debaryomycetaceae</taxon>
        <taxon>Debaryomyces</taxon>
    </lineage>
</organism>
<dbReference type="eggNOG" id="KOG1231">
    <property type="taxonomic scope" value="Eukaryota"/>
</dbReference>
<evidence type="ECO:0000259" key="13">
    <source>
        <dbReference type="PROSITE" id="PS51387"/>
    </source>
</evidence>
<keyword evidence="4" id="KW-0285">Flavoprotein</keyword>
<dbReference type="InterPro" id="IPR016169">
    <property type="entry name" value="FAD-bd_PCMH_sub2"/>
</dbReference>
<dbReference type="InterPro" id="IPR016166">
    <property type="entry name" value="FAD-bd_PCMH"/>
</dbReference>
<dbReference type="KEGG" id="dha:DEHA2D08734g"/>
<name>Q6BSH7_DEBHA</name>
<dbReference type="VEuPathDB" id="FungiDB:DEHA2D08734g"/>
<dbReference type="InParanoid" id="Q6BSH7"/>
<evidence type="ECO:0000256" key="6">
    <source>
        <dbReference type="ARBA" id="ARBA00022946"/>
    </source>
</evidence>
<dbReference type="SUPFAM" id="SSF56176">
    <property type="entry name" value="FAD-binding/transporter-associated domain-like"/>
    <property type="match status" value="1"/>
</dbReference>
<dbReference type="Proteomes" id="UP000000599">
    <property type="component" value="Chromosome D"/>
</dbReference>
<dbReference type="PANTHER" id="PTHR11748">
    <property type="entry name" value="D-LACTATE DEHYDROGENASE"/>
    <property type="match status" value="1"/>
</dbReference>
<feature type="region of interest" description="Disordered" evidence="12">
    <location>
        <begin position="70"/>
        <end position="95"/>
    </location>
</feature>
<dbReference type="GO" id="GO:0071949">
    <property type="term" value="F:FAD binding"/>
    <property type="evidence" value="ECO:0007669"/>
    <property type="project" value="InterPro"/>
</dbReference>
<dbReference type="InterPro" id="IPR016164">
    <property type="entry name" value="FAD-linked_Oxase-like_C"/>
</dbReference>
<dbReference type="AlphaFoldDB" id="Q6BSH7"/>
<dbReference type="Gene3D" id="3.30.465.10">
    <property type="match status" value="1"/>
</dbReference>
<dbReference type="HOGENOM" id="CLU_017779_3_3_1"/>
<dbReference type="PANTHER" id="PTHR11748:SF111">
    <property type="entry name" value="D-LACTATE DEHYDROGENASE, MITOCHONDRIAL-RELATED"/>
    <property type="match status" value="1"/>
</dbReference>
<dbReference type="GO" id="GO:0004458">
    <property type="term" value="F:D-lactate dehydrogenase (cytochrome) activity"/>
    <property type="evidence" value="ECO:0007669"/>
    <property type="project" value="UniProtKB-EC"/>
</dbReference>
<dbReference type="InterPro" id="IPR016171">
    <property type="entry name" value="Vanillyl_alc_oxidase_C-sub2"/>
</dbReference>
<evidence type="ECO:0000256" key="8">
    <source>
        <dbReference type="ARBA" id="ARBA00023128"/>
    </source>
</evidence>
<evidence type="ECO:0000256" key="10">
    <source>
        <dbReference type="ARBA" id="ARBA00051436"/>
    </source>
</evidence>
<evidence type="ECO:0000313" key="15">
    <source>
        <dbReference type="Proteomes" id="UP000000599"/>
    </source>
</evidence>
<feature type="compositionally biased region" description="Low complexity" evidence="12">
    <location>
        <begin position="74"/>
        <end position="88"/>
    </location>
</feature>
<evidence type="ECO:0000256" key="3">
    <source>
        <dbReference type="ARBA" id="ARBA00008000"/>
    </source>
</evidence>
<dbReference type="GO" id="GO:0008720">
    <property type="term" value="F:D-lactate dehydrogenase (NAD+) activity"/>
    <property type="evidence" value="ECO:0007669"/>
    <property type="project" value="TreeGrafter"/>
</dbReference>
<dbReference type="FunCoup" id="Q6BSH7">
    <property type="interactions" value="229"/>
</dbReference>
<dbReference type="InterPro" id="IPR004113">
    <property type="entry name" value="FAD-bd_oxidored_4_C"/>
</dbReference>
<accession>Q6BSH7</accession>
<dbReference type="SUPFAM" id="SSF55103">
    <property type="entry name" value="FAD-linked oxidases, C-terminal domain"/>
    <property type="match status" value="1"/>
</dbReference>
<dbReference type="Pfam" id="PF02913">
    <property type="entry name" value="FAD-oxidase_C"/>
    <property type="match status" value="1"/>
</dbReference>
<dbReference type="FunFam" id="3.30.465.10:FF:000014">
    <property type="entry name" value="D-lactate dehydrogenase (Cytochrome), putative"/>
    <property type="match status" value="1"/>
</dbReference>
<evidence type="ECO:0000256" key="1">
    <source>
        <dbReference type="ARBA" id="ARBA00001974"/>
    </source>
</evidence>
<comment type="cofactor">
    <cofactor evidence="1">
        <name>FAD</name>
        <dbReference type="ChEBI" id="CHEBI:57692"/>
    </cofactor>
</comment>
<dbReference type="InterPro" id="IPR006094">
    <property type="entry name" value="Oxid_FAD_bind_N"/>
</dbReference>